<evidence type="ECO:0000313" key="9">
    <source>
        <dbReference type="EMBL" id="KAJ6645696.1"/>
    </source>
</evidence>
<feature type="region of interest" description="Disordered" evidence="6">
    <location>
        <begin position="235"/>
        <end position="318"/>
    </location>
</feature>
<evidence type="ECO:0000313" key="10">
    <source>
        <dbReference type="Proteomes" id="UP001151699"/>
    </source>
</evidence>
<reference evidence="9" key="1">
    <citation type="submission" date="2022-07" db="EMBL/GenBank/DDBJ databases">
        <authorList>
            <person name="Trinca V."/>
            <person name="Uliana J.V.C."/>
            <person name="Torres T.T."/>
            <person name="Ward R.J."/>
            <person name="Monesi N."/>
        </authorList>
    </citation>
    <scope>NUCLEOTIDE SEQUENCE</scope>
    <source>
        <strain evidence="9">HSMRA1968</strain>
        <tissue evidence="9">Whole embryos</tissue>
    </source>
</reference>
<dbReference type="InterPro" id="IPR002557">
    <property type="entry name" value="Chitin-bd_dom"/>
</dbReference>
<keyword evidence="1" id="KW-0147">Chitin-binding</keyword>
<protein>
    <submittedName>
        <fullName evidence="9">Peritrophin-44</fullName>
    </submittedName>
</protein>
<dbReference type="Pfam" id="PF01607">
    <property type="entry name" value="CBM_14"/>
    <property type="match status" value="4"/>
</dbReference>
<dbReference type="InterPro" id="IPR051940">
    <property type="entry name" value="Chitin_bind-dev_reg"/>
</dbReference>
<dbReference type="PANTHER" id="PTHR23301:SF106">
    <property type="entry name" value="CHITIN-BINDING TYPE-2 DOMAIN-CONTAINING PROTEIN-RELATED"/>
    <property type="match status" value="1"/>
</dbReference>
<organism evidence="9 10">
    <name type="scientific">Pseudolycoriella hygida</name>
    <dbReference type="NCBI Taxonomy" id="35572"/>
    <lineage>
        <taxon>Eukaryota</taxon>
        <taxon>Metazoa</taxon>
        <taxon>Ecdysozoa</taxon>
        <taxon>Arthropoda</taxon>
        <taxon>Hexapoda</taxon>
        <taxon>Insecta</taxon>
        <taxon>Pterygota</taxon>
        <taxon>Neoptera</taxon>
        <taxon>Endopterygota</taxon>
        <taxon>Diptera</taxon>
        <taxon>Nematocera</taxon>
        <taxon>Sciaroidea</taxon>
        <taxon>Sciaridae</taxon>
        <taxon>Pseudolycoriella</taxon>
    </lineage>
</organism>
<evidence type="ECO:0000256" key="3">
    <source>
        <dbReference type="ARBA" id="ARBA00022737"/>
    </source>
</evidence>
<name>A0A9Q0N9V6_9DIPT</name>
<dbReference type="SMART" id="SM00494">
    <property type="entry name" value="ChtBD2"/>
    <property type="match status" value="4"/>
</dbReference>
<evidence type="ECO:0000256" key="2">
    <source>
        <dbReference type="ARBA" id="ARBA00022729"/>
    </source>
</evidence>
<dbReference type="PROSITE" id="PS50940">
    <property type="entry name" value="CHIT_BIND_II"/>
    <property type="match status" value="4"/>
</dbReference>
<evidence type="ECO:0000256" key="4">
    <source>
        <dbReference type="ARBA" id="ARBA00023157"/>
    </source>
</evidence>
<dbReference type="Gene3D" id="2.170.140.10">
    <property type="entry name" value="Chitin binding domain"/>
    <property type="match status" value="4"/>
</dbReference>
<evidence type="ECO:0000256" key="5">
    <source>
        <dbReference type="ARBA" id="ARBA00023180"/>
    </source>
</evidence>
<dbReference type="InterPro" id="IPR036508">
    <property type="entry name" value="Chitin-bd_dom_sf"/>
</dbReference>
<evidence type="ECO:0000256" key="1">
    <source>
        <dbReference type="ARBA" id="ARBA00022669"/>
    </source>
</evidence>
<feature type="domain" description="Chitin-binding type-2" evidence="8">
    <location>
        <begin position="133"/>
        <end position="196"/>
    </location>
</feature>
<dbReference type="SUPFAM" id="SSF57625">
    <property type="entry name" value="Invertebrate chitin-binding proteins"/>
    <property type="match status" value="4"/>
</dbReference>
<feature type="chain" id="PRO_5040403423" evidence="7">
    <location>
        <begin position="18"/>
        <end position="380"/>
    </location>
</feature>
<dbReference type="PANTHER" id="PTHR23301">
    <property type="entry name" value="CHITIN BINDING PERITROPHIN-A"/>
    <property type="match status" value="1"/>
</dbReference>
<dbReference type="OrthoDB" id="6020543at2759"/>
<dbReference type="GO" id="GO:0005576">
    <property type="term" value="C:extracellular region"/>
    <property type="evidence" value="ECO:0007669"/>
    <property type="project" value="InterPro"/>
</dbReference>
<sequence length="380" mass="41991">MLQQVFVFSMFARSIFAVTSSICAEVPDGYFVRSSQSCNSYNHCTNGQASYGMCPKGFSFNPLRQICDQNIEVDCQLCSPYGIQNIPHPDSCAMYYRCVKGKRKTMTCPDELLFDRYFGDCNFAQRVICETKNTICQPFRDLDWLGAILIGNPLDCSSYYYCISGKAIEAVCPSGLSYNPYTATCEVLNSFNFCQGIGPIITTPIPERTTRQVPTTQSTPTTTVRVIYVTRSSTNSPTTLSTTQVIPTQSTSSTTTTTPPTTIETTTTTEEITTEETTTEETTTEDTVTEDTTTEETTTEETTTEETTTISTPPAPVSPSCEAGVTGYFPMPEPNNCTRYYYCSRGVMRYTYVCAPGLFFTPGNDRCTADVPPGCEYLVE</sequence>
<dbReference type="Proteomes" id="UP001151699">
    <property type="component" value="Chromosome A"/>
</dbReference>
<feature type="domain" description="Chitin-binding type-2" evidence="8">
    <location>
        <begin position="78"/>
        <end position="131"/>
    </location>
</feature>
<keyword evidence="3" id="KW-0677">Repeat</keyword>
<comment type="caution">
    <text evidence="9">The sequence shown here is derived from an EMBL/GenBank/DDBJ whole genome shotgun (WGS) entry which is preliminary data.</text>
</comment>
<keyword evidence="5" id="KW-0325">Glycoprotein</keyword>
<keyword evidence="4" id="KW-1015">Disulfide bond</keyword>
<gene>
    <name evidence="9" type="primary">PE44_3</name>
    <name evidence="9" type="ORF">Bhyg_00904</name>
</gene>
<dbReference type="GO" id="GO:0008061">
    <property type="term" value="F:chitin binding"/>
    <property type="evidence" value="ECO:0007669"/>
    <property type="project" value="UniProtKB-KW"/>
</dbReference>
<evidence type="ECO:0000259" key="8">
    <source>
        <dbReference type="PROSITE" id="PS50940"/>
    </source>
</evidence>
<feature type="domain" description="Chitin-binding type-2" evidence="8">
    <location>
        <begin position="20"/>
        <end position="77"/>
    </location>
</feature>
<proteinExistence type="predicted"/>
<evidence type="ECO:0000256" key="7">
    <source>
        <dbReference type="SAM" id="SignalP"/>
    </source>
</evidence>
<feature type="domain" description="Chitin-binding type-2" evidence="8">
    <location>
        <begin position="318"/>
        <end position="377"/>
    </location>
</feature>
<feature type="compositionally biased region" description="Low complexity" evidence="6">
    <location>
        <begin position="235"/>
        <end position="271"/>
    </location>
</feature>
<accession>A0A9Q0N9V6</accession>
<evidence type="ECO:0000256" key="6">
    <source>
        <dbReference type="SAM" id="MobiDB-lite"/>
    </source>
</evidence>
<feature type="signal peptide" evidence="7">
    <location>
        <begin position="1"/>
        <end position="17"/>
    </location>
</feature>
<keyword evidence="10" id="KW-1185">Reference proteome</keyword>
<dbReference type="AlphaFoldDB" id="A0A9Q0N9V6"/>
<feature type="compositionally biased region" description="Acidic residues" evidence="6">
    <location>
        <begin position="272"/>
        <end position="304"/>
    </location>
</feature>
<keyword evidence="2 7" id="KW-0732">Signal</keyword>
<dbReference type="EMBL" id="WJQU01000001">
    <property type="protein sequence ID" value="KAJ6645696.1"/>
    <property type="molecule type" value="Genomic_DNA"/>
</dbReference>